<comment type="caution">
    <text evidence="10">The sequence shown here is derived from an EMBL/GenBank/DDBJ whole genome shotgun (WGS) entry which is preliminary data.</text>
</comment>
<comment type="pathway">
    <text evidence="8">Nitrogen metabolism; (S)-allantoin degradation; allantoate from (S)-allantoin: step 1/1.</text>
</comment>
<dbReference type="GO" id="GO:0006145">
    <property type="term" value="P:purine nucleobase catabolic process"/>
    <property type="evidence" value="ECO:0007669"/>
    <property type="project" value="TreeGrafter"/>
</dbReference>
<dbReference type="GO" id="GO:0000256">
    <property type="term" value="P:allantoin catabolic process"/>
    <property type="evidence" value="ECO:0007669"/>
    <property type="project" value="UniProtKB-UniRule"/>
</dbReference>
<feature type="binding site" description="via carbamate group" evidence="8">
    <location>
        <position position="151"/>
    </location>
    <ligand>
        <name>Zn(2+)</name>
        <dbReference type="ChEBI" id="CHEBI:29105"/>
        <label>1</label>
    </ligand>
</feature>
<comment type="similarity">
    <text evidence="2">Belongs to the metallo-dependent hydrolases superfamily. DHOase family. Class I DHOase subfamily.</text>
</comment>
<dbReference type="InterPro" id="IPR017593">
    <property type="entry name" value="Allantoinase"/>
</dbReference>
<comment type="PTM">
    <text evidence="8">Carboxylation allows a single lysine to coordinate two zinc ions.</text>
</comment>
<dbReference type="InterPro" id="IPR047604">
    <property type="entry name" value="Allantoinase_bact"/>
</dbReference>
<evidence type="ECO:0000259" key="9">
    <source>
        <dbReference type="Pfam" id="PF01979"/>
    </source>
</evidence>
<dbReference type="NCBIfam" id="TIGR03178">
    <property type="entry name" value="allantoinase"/>
    <property type="match status" value="1"/>
</dbReference>
<feature type="binding site" evidence="8">
    <location>
        <position position="187"/>
    </location>
    <ligand>
        <name>Zn(2+)</name>
        <dbReference type="ChEBI" id="CHEBI:29105"/>
        <label>2</label>
    </ligand>
</feature>
<dbReference type="InterPro" id="IPR050138">
    <property type="entry name" value="DHOase/Allantoinase_Hydrolase"/>
</dbReference>
<accession>A0A2T2WH18</accession>
<evidence type="ECO:0000256" key="2">
    <source>
        <dbReference type="ARBA" id="ARBA00010286"/>
    </source>
</evidence>
<evidence type="ECO:0000256" key="4">
    <source>
        <dbReference type="ARBA" id="ARBA00022631"/>
    </source>
</evidence>
<evidence type="ECO:0000256" key="7">
    <source>
        <dbReference type="ARBA" id="ARBA00022833"/>
    </source>
</evidence>
<organism evidence="10 11">
    <name type="scientific">Sulfobacillus acidophilus</name>
    <dbReference type="NCBI Taxonomy" id="53633"/>
    <lineage>
        <taxon>Bacteria</taxon>
        <taxon>Bacillati</taxon>
        <taxon>Bacillota</taxon>
        <taxon>Clostridia</taxon>
        <taxon>Eubacteriales</taxon>
        <taxon>Clostridiales Family XVII. Incertae Sedis</taxon>
        <taxon>Sulfobacillus</taxon>
    </lineage>
</organism>
<dbReference type="PANTHER" id="PTHR43668">
    <property type="entry name" value="ALLANTOINASE"/>
    <property type="match status" value="1"/>
</dbReference>
<name>A0A2T2WH18_9FIRM</name>
<dbReference type="UniPathway" id="UPA00395">
    <property type="reaction ID" value="UER00653"/>
</dbReference>
<feature type="binding site" evidence="8">
    <location>
        <position position="64"/>
    </location>
    <ligand>
        <name>Zn(2+)</name>
        <dbReference type="ChEBI" id="CHEBI:29105"/>
        <label>1</label>
    </ligand>
</feature>
<dbReference type="InterPro" id="IPR032466">
    <property type="entry name" value="Metal_Hydrolase"/>
</dbReference>
<comment type="function">
    <text evidence="1">Catalyzes the reversible cyclization of carbamoyl aspartate to dihydroorotate.</text>
</comment>
<dbReference type="GO" id="GO:0004038">
    <property type="term" value="F:allantoinase activity"/>
    <property type="evidence" value="ECO:0007669"/>
    <property type="project" value="UniProtKB-UniRule"/>
</dbReference>
<dbReference type="SUPFAM" id="SSF51338">
    <property type="entry name" value="Composite domain of metallo-dependent hydrolases"/>
    <property type="match status" value="1"/>
</dbReference>
<evidence type="ECO:0000313" key="10">
    <source>
        <dbReference type="EMBL" id="PSR21534.1"/>
    </source>
</evidence>
<protein>
    <recommendedName>
        <fullName evidence="8">Allantoinase</fullName>
        <ecNumber evidence="8">3.5.2.5</ecNumber>
    </recommendedName>
    <alternativeName>
        <fullName evidence="8">Allantoin-utilizing enzyme</fullName>
    </alternativeName>
</protein>
<evidence type="ECO:0000256" key="3">
    <source>
        <dbReference type="ARBA" id="ARBA00011881"/>
    </source>
</evidence>
<keyword evidence="7 8" id="KW-0862">Zinc</keyword>
<keyword evidence="6 8" id="KW-0378">Hydrolase</keyword>
<comment type="catalytic activity">
    <reaction evidence="8">
        <text>(S)-allantoin + H2O = allantoate + H(+)</text>
        <dbReference type="Rhea" id="RHEA:17029"/>
        <dbReference type="ChEBI" id="CHEBI:15377"/>
        <dbReference type="ChEBI" id="CHEBI:15378"/>
        <dbReference type="ChEBI" id="CHEBI:15678"/>
        <dbReference type="ChEBI" id="CHEBI:17536"/>
        <dbReference type="EC" id="3.5.2.5"/>
    </reaction>
</comment>
<dbReference type="AlphaFoldDB" id="A0A2T2WH18"/>
<keyword evidence="4 8" id="KW-0659">Purine metabolism</keyword>
<dbReference type="EC" id="3.5.2.5" evidence="8"/>
<evidence type="ECO:0000256" key="1">
    <source>
        <dbReference type="ARBA" id="ARBA00002368"/>
    </source>
</evidence>
<dbReference type="InterPro" id="IPR002195">
    <property type="entry name" value="Dihydroorotase_CS"/>
</dbReference>
<dbReference type="GO" id="GO:0050897">
    <property type="term" value="F:cobalt ion binding"/>
    <property type="evidence" value="ECO:0007669"/>
    <property type="project" value="InterPro"/>
</dbReference>
<evidence type="ECO:0000256" key="6">
    <source>
        <dbReference type="ARBA" id="ARBA00022801"/>
    </source>
</evidence>
<feature type="domain" description="Amidohydrolase-related" evidence="9">
    <location>
        <begin position="56"/>
        <end position="434"/>
    </location>
</feature>
<keyword evidence="5 8" id="KW-0479">Metal-binding</keyword>
<dbReference type="Pfam" id="PF01979">
    <property type="entry name" value="Amidohydro_1"/>
    <property type="match status" value="1"/>
</dbReference>
<dbReference type="HAMAP" id="MF_01645">
    <property type="entry name" value="Hydantoinase"/>
    <property type="match status" value="1"/>
</dbReference>
<feature type="modified residue" description="N6-carboxylysine" evidence="8">
    <location>
        <position position="151"/>
    </location>
</feature>
<proteinExistence type="inferred from homology"/>
<dbReference type="InterPro" id="IPR006680">
    <property type="entry name" value="Amidohydro-rel"/>
</dbReference>
<comment type="subunit">
    <text evidence="3 8">Homotetramer.</text>
</comment>
<dbReference type="PANTHER" id="PTHR43668:SF4">
    <property type="entry name" value="ALLANTOINASE"/>
    <property type="match status" value="1"/>
</dbReference>
<evidence type="ECO:0000256" key="8">
    <source>
        <dbReference type="HAMAP-Rule" id="MF_01645"/>
    </source>
</evidence>
<evidence type="ECO:0000256" key="5">
    <source>
        <dbReference type="ARBA" id="ARBA00022723"/>
    </source>
</evidence>
<dbReference type="Proteomes" id="UP000241848">
    <property type="component" value="Unassembled WGS sequence"/>
</dbReference>
<dbReference type="EMBL" id="PXYV01000032">
    <property type="protein sequence ID" value="PSR21534.1"/>
    <property type="molecule type" value="Genomic_DNA"/>
</dbReference>
<feature type="binding site" description="via carbamate group" evidence="8">
    <location>
        <position position="151"/>
    </location>
    <ligand>
        <name>Zn(2+)</name>
        <dbReference type="ChEBI" id="CHEBI:29105"/>
        <label>2</label>
    </ligand>
</feature>
<feature type="binding site" evidence="8">
    <location>
        <position position="66"/>
    </location>
    <ligand>
        <name>Zn(2+)</name>
        <dbReference type="ChEBI" id="CHEBI:29105"/>
        <label>1</label>
    </ligand>
</feature>
<dbReference type="SUPFAM" id="SSF51556">
    <property type="entry name" value="Metallo-dependent hydrolases"/>
    <property type="match status" value="1"/>
</dbReference>
<comment type="similarity">
    <text evidence="8">Belongs to the metallo-dependent hydrolases superfamily. Allantoinase family.</text>
</comment>
<comment type="cofactor">
    <cofactor evidence="8">
        <name>Zn(2+)</name>
        <dbReference type="ChEBI" id="CHEBI:29105"/>
    </cofactor>
    <text evidence="8">Binds 2 Zn(2+) ions per subunit.</text>
</comment>
<gene>
    <name evidence="8 10" type="primary">allB</name>
    <name evidence="10" type="ORF">C7B45_10485</name>
</gene>
<dbReference type="PROSITE" id="PS00482">
    <property type="entry name" value="DIHYDROOROTASE_1"/>
    <property type="match status" value="1"/>
</dbReference>
<comment type="function">
    <text evidence="8">Catalyzes the conversion of allantoin (5-ureidohydantoin) to allantoic acid by hydrolytic cleavage of the five-member hydantoin ring.</text>
</comment>
<evidence type="ECO:0000313" key="11">
    <source>
        <dbReference type="Proteomes" id="UP000241848"/>
    </source>
</evidence>
<dbReference type="InterPro" id="IPR011059">
    <property type="entry name" value="Metal-dep_hydrolase_composite"/>
</dbReference>
<dbReference type="GO" id="GO:0008270">
    <property type="term" value="F:zinc ion binding"/>
    <property type="evidence" value="ECO:0007669"/>
    <property type="project" value="InterPro"/>
</dbReference>
<dbReference type="Gene3D" id="2.30.40.10">
    <property type="entry name" value="Urease, subunit C, domain 1"/>
    <property type="match status" value="1"/>
</dbReference>
<sequence length="448" mass="49024">MSRLYDFIVRNGQIVTSESTFQGDIAIRDGKFAEISENRTIEGKGHQEIDATGQHVFPGLIDIHVHFNEPGRSEWEGIATGSRSLAAGGVTTYVDMPLNSTPPVFTVEDLIIKRRLAEEKSIVNAKFWGGLVPTNIDQLKALHEGGVVGFKAFMSPSGIDEYLWLDDEALYQGMKEIASLGSILAVHAESADICGRLTDEKLSQGKTTARDYVESRPIASEVQAVTKLISYAQSTGCKVHVVHASNRKVAQLVSDAKAQGVDISVETCPHYLSLSVHDLEEQGGVAKCSPPLRDAEELDELWVAVAHGEIDIIASDHSPAPESLKRITGNFFEGWGGISGAQSTLNVLLTEGFHRKRVSLQSIVRLMATNPARRFRLKGKGHISVGYDADLALVDLNETFTLRAQDLFYRHKHSPYVGKNFRGKVKTTIVGGQVIFDADKIMVDRTTA</sequence>
<dbReference type="GO" id="GO:0005737">
    <property type="term" value="C:cytoplasm"/>
    <property type="evidence" value="ECO:0007669"/>
    <property type="project" value="TreeGrafter"/>
</dbReference>
<feature type="binding site" evidence="8">
    <location>
        <position position="243"/>
    </location>
    <ligand>
        <name>Zn(2+)</name>
        <dbReference type="ChEBI" id="CHEBI:29105"/>
        <label>2</label>
    </ligand>
</feature>
<feature type="binding site" evidence="8">
    <location>
        <position position="316"/>
    </location>
    <ligand>
        <name>Zn(2+)</name>
        <dbReference type="ChEBI" id="CHEBI:29105"/>
        <label>1</label>
    </ligand>
</feature>
<dbReference type="Gene3D" id="3.20.20.140">
    <property type="entry name" value="Metal-dependent hydrolases"/>
    <property type="match status" value="1"/>
</dbReference>
<reference evidence="10 11" key="1">
    <citation type="journal article" date="2014" name="BMC Genomics">
        <title>Comparison of environmental and isolate Sulfobacillus genomes reveals diverse carbon, sulfur, nitrogen, and hydrogen metabolisms.</title>
        <authorList>
            <person name="Justice N.B."/>
            <person name="Norman A."/>
            <person name="Brown C.T."/>
            <person name="Singh A."/>
            <person name="Thomas B.C."/>
            <person name="Banfield J.F."/>
        </authorList>
    </citation>
    <scope>NUCLEOTIDE SEQUENCE [LARGE SCALE GENOMIC DNA]</scope>
    <source>
        <strain evidence="10">AMDSBA3</strain>
    </source>
</reference>